<evidence type="ECO:0000256" key="3">
    <source>
        <dbReference type="ARBA" id="ARBA00022833"/>
    </source>
</evidence>
<sequence>MGVCWANDCLNEATQRCSGCKTAFYCSAACQIAMWSAHKKECKINRMLYDMEQKRAEEEKNKPLKKPRKTHCTGCNGKFKEDWLEVDQECPDCAYLTCESCSCDNSKGTCYCPNSNFGYRYCDREPQTYHFSRRNGRAYKGDYHPTKDAGYELNPSDLPKAFEKEPRKCNNCGEVAVCLKDEYRNYNAYNSWF</sequence>
<keyword evidence="2 4" id="KW-0863">Zinc-finger</keyword>
<keyword evidence="7" id="KW-1185">Reference proteome</keyword>
<feature type="domain" description="MYND-type" evidence="5">
    <location>
        <begin position="6"/>
        <end position="42"/>
    </location>
</feature>
<name>A0A9P5TSC2_GYMJU</name>
<dbReference type="SUPFAM" id="SSF144232">
    <property type="entry name" value="HIT/MYND zinc finger-like"/>
    <property type="match status" value="1"/>
</dbReference>
<dbReference type="Pfam" id="PF01753">
    <property type="entry name" value="zf-MYND"/>
    <property type="match status" value="1"/>
</dbReference>
<evidence type="ECO:0000256" key="4">
    <source>
        <dbReference type="PROSITE-ProRule" id="PRU00134"/>
    </source>
</evidence>
<accession>A0A9P5TSC2</accession>
<evidence type="ECO:0000259" key="5">
    <source>
        <dbReference type="PROSITE" id="PS50865"/>
    </source>
</evidence>
<dbReference type="OrthoDB" id="432970at2759"/>
<comment type="caution">
    <text evidence="6">The sequence shown here is derived from an EMBL/GenBank/DDBJ whole genome shotgun (WGS) entry which is preliminary data.</text>
</comment>
<evidence type="ECO:0000256" key="1">
    <source>
        <dbReference type="ARBA" id="ARBA00022723"/>
    </source>
</evidence>
<proteinExistence type="predicted"/>
<evidence type="ECO:0000313" key="7">
    <source>
        <dbReference type="Proteomes" id="UP000724874"/>
    </source>
</evidence>
<evidence type="ECO:0000256" key="2">
    <source>
        <dbReference type="ARBA" id="ARBA00022771"/>
    </source>
</evidence>
<gene>
    <name evidence="6" type="ORF">CPB84DRAFT_1763158</name>
</gene>
<keyword evidence="3" id="KW-0862">Zinc</keyword>
<dbReference type="GO" id="GO:0008270">
    <property type="term" value="F:zinc ion binding"/>
    <property type="evidence" value="ECO:0007669"/>
    <property type="project" value="UniProtKB-KW"/>
</dbReference>
<reference evidence="6" key="1">
    <citation type="submission" date="2020-11" db="EMBL/GenBank/DDBJ databases">
        <authorList>
            <consortium name="DOE Joint Genome Institute"/>
            <person name="Ahrendt S."/>
            <person name="Riley R."/>
            <person name="Andreopoulos W."/>
            <person name="LaButti K."/>
            <person name="Pangilinan J."/>
            <person name="Ruiz-duenas F.J."/>
            <person name="Barrasa J.M."/>
            <person name="Sanchez-Garcia M."/>
            <person name="Camarero S."/>
            <person name="Miyauchi S."/>
            <person name="Serrano A."/>
            <person name="Linde D."/>
            <person name="Babiker R."/>
            <person name="Drula E."/>
            <person name="Ayuso-Fernandez I."/>
            <person name="Pacheco R."/>
            <person name="Padilla G."/>
            <person name="Ferreira P."/>
            <person name="Barriuso J."/>
            <person name="Kellner H."/>
            <person name="Castanera R."/>
            <person name="Alfaro M."/>
            <person name="Ramirez L."/>
            <person name="Pisabarro A.G."/>
            <person name="Kuo A."/>
            <person name="Tritt A."/>
            <person name="Lipzen A."/>
            <person name="He G."/>
            <person name="Yan M."/>
            <person name="Ng V."/>
            <person name="Cullen D."/>
            <person name="Martin F."/>
            <person name="Rosso M.-N."/>
            <person name="Henrissat B."/>
            <person name="Hibbett D."/>
            <person name="Martinez A.T."/>
            <person name="Grigoriev I.V."/>
        </authorList>
    </citation>
    <scope>NUCLEOTIDE SEQUENCE</scope>
    <source>
        <strain evidence="6">AH 44721</strain>
    </source>
</reference>
<evidence type="ECO:0000313" key="6">
    <source>
        <dbReference type="EMBL" id="KAF8911026.1"/>
    </source>
</evidence>
<dbReference type="Gene3D" id="6.10.140.2220">
    <property type="match status" value="1"/>
</dbReference>
<dbReference type="InterPro" id="IPR002893">
    <property type="entry name" value="Znf_MYND"/>
</dbReference>
<keyword evidence="1" id="KW-0479">Metal-binding</keyword>
<organism evidence="6 7">
    <name type="scientific">Gymnopilus junonius</name>
    <name type="common">Spectacular rustgill mushroom</name>
    <name type="synonym">Gymnopilus spectabilis subsp. junonius</name>
    <dbReference type="NCBI Taxonomy" id="109634"/>
    <lineage>
        <taxon>Eukaryota</taxon>
        <taxon>Fungi</taxon>
        <taxon>Dikarya</taxon>
        <taxon>Basidiomycota</taxon>
        <taxon>Agaricomycotina</taxon>
        <taxon>Agaricomycetes</taxon>
        <taxon>Agaricomycetidae</taxon>
        <taxon>Agaricales</taxon>
        <taxon>Agaricineae</taxon>
        <taxon>Hymenogastraceae</taxon>
        <taxon>Gymnopilus</taxon>
    </lineage>
</organism>
<dbReference type="AlphaFoldDB" id="A0A9P5TSC2"/>
<protein>
    <recommendedName>
        <fullName evidence="5">MYND-type domain-containing protein</fullName>
    </recommendedName>
</protein>
<dbReference type="EMBL" id="JADNYJ010000005">
    <property type="protein sequence ID" value="KAF8911026.1"/>
    <property type="molecule type" value="Genomic_DNA"/>
</dbReference>
<dbReference type="PROSITE" id="PS50865">
    <property type="entry name" value="ZF_MYND_2"/>
    <property type="match status" value="1"/>
</dbReference>
<dbReference type="Proteomes" id="UP000724874">
    <property type="component" value="Unassembled WGS sequence"/>
</dbReference>